<dbReference type="PANTHER" id="PTHR37212">
    <property type="entry name" value="ACTIN PROTEIN 2/3 COMPLEX SUBUNIT-LIKE PROTEIN"/>
    <property type="match status" value="1"/>
</dbReference>
<dbReference type="PANTHER" id="PTHR37212:SF2">
    <property type="entry name" value="ACTIN PROTEIN 2_3 COMPLEX SUBUNIT-LIKE PROTEIN"/>
    <property type="match status" value="1"/>
</dbReference>
<organism evidence="2 3">
    <name type="scientific">Cocos nucifera</name>
    <name type="common">Coconut palm</name>
    <dbReference type="NCBI Taxonomy" id="13894"/>
    <lineage>
        <taxon>Eukaryota</taxon>
        <taxon>Viridiplantae</taxon>
        <taxon>Streptophyta</taxon>
        <taxon>Embryophyta</taxon>
        <taxon>Tracheophyta</taxon>
        <taxon>Spermatophyta</taxon>
        <taxon>Magnoliopsida</taxon>
        <taxon>Liliopsida</taxon>
        <taxon>Arecaceae</taxon>
        <taxon>Arecoideae</taxon>
        <taxon>Cocoseae</taxon>
        <taxon>Attaleinae</taxon>
        <taxon>Cocos</taxon>
    </lineage>
</organism>
<dbReference type="EMBL" id="CM017878">
    <property type="protein sequence ID" value="KAG1354851.1"/>
    <property type="molecule type" value="Genomic_DNA"/>
</dbReference>
<keyword evidence="3" id="KW-1185">Reference proteome</keyword>
<dbReference type="OrthoDB" id="674980at2759"/>
<reference evidence="2" key="2">
    <citation type="submission" date="2019-07" db="EMBL/GenBank/DDBJ databases">
        <authorList>
            <person name="Yang Y."/>
            <person name="Bocs S."/>
            <person name="Baudouin L."/>
        </authorList>
    </citation>
    <scope>NUCLEOTIDE SEQUENCE</scope>
    <source>
        <tissue evidence="2">Spear leaf of Hainan Tall coconut</tissue>
    </source>
</reference>
<accession>A0A8K0IFF3</accession>
<evidence type="ECO:0000313" key="2">
    <source>
        <dbReference type="EMBL" id="KAG1354851.1"/>
    </source>
</evidence>
<proteinExistence type="predicted"/>
<name>A0A8K0IFF3_COCNU</name>
<gene>
    <name evidence="2" type="ORF">COCNU_07G009630</name>
</gene>
<dbReference type="Proteomes" id="UP000797356">
    <property type="component" value="Chromosome 7"/>
</dbReference>
<comment type="caution">
    <text evidence="2">The sequence shown here is derived from an EMBL/GenBank/DDBJ whole genome shotgun (WGS) entry which is preliminary data.</text>
</comment>
<sequence>MDDDPLDFEMEDKILSIPHSATKRRKVIGLDDLLTDYYTEKSKLHESKSKWSRKSKGHNSDEEDEKAQENEKKFSKLFAKCQKEASGVNEMNTEDEIPLWGQRIFGHQKHPLPFSCMGPENCELLQAFANNELNSVLDLNIQQGYN</sequence>
<feature type="region of interest" description="Disordered" evidence="1">
    <location>
        <begin position="42"/>
        <end position="71"/>
    </location>
</feature>
<evidence type="ECO:0000256" key="1">
    <source>
        <dbReference type="SAM" id="MobiDB-lite"/>
    </source>
</evidence>
<dbReference type="AlphaFoldDB" id="A0A8K0IFF3"/>
<protein>
    <submittedName>
        <fullName evidence="2">Uncharacterized protein</fullName>
    </submittedName>
</protein>
<evidence type="ECO:0000313" key="3">
    <source>
        <dbReference type="Proteomes" id="UP000797356"/>
    </source>
</evidence>
<reference evidence="2" key="1">
    <citation type="journal article" date="2017" name="Gigascience">
        <title>The genome draft of coconut (Cocos nucifera).</title>
        <authorList>
            <person name="Xiao Y."/>
            <person name="Xu P."/>
            <person name="Fan H."/>
            <person name="Baudouin L."/>
            <person name="Xia W."/>
            <person name="Bocs S."/>
            <person name="Xu J."/>
            <person name="Li Q."/>
            <person name="Guo A."/>
            <person name="Zhou L."/>
            <person name="Li J."/>
            <person name="Wu Y."/>
            <person name="Ma Z."/>
            <person name="Armero A."/>
            <person name="Issali A.E."/>
            <person name="Liu N."/>
            <person name="Peng M."/>
            <person name="Yang Y."/>
        </authorList>
    </citation>
    <scope>NUCLEOTIDE SEQUENCE</scope>
    <source>
        <tissue evidence="2">Spear leaf of Hainan Tall coconut</tissue>
    </source>
</reference>